<dbReference type="PANTHER" id="PTHR20859">
    <property type="entry name" value="INTERFERON/INTERLEUKIN RECEPTOR"/>
    <property type="match status" value="1"/>
</dbReference>
<dbReference type="InterPro" id="IPR050650">
    <property type="entry name" value="Type-II_Cytokine-TF_Rcpt"/>
</dbReference>
<feature type="transmembrane region" description="Helical" evidence="17">
    <location>
        <begin position="246"/>
        <end position="270"/>
    </location>
</feature>
<keyword evidence="9 17" id="KW-1133">Transmembrane helix</keyword>
<comment type="similarity">
    <text evidence="3">Belongs to the tissue factor family.</text>
</comment>
<keyword evidence="15" id="KW-0449">Lipoprotein</keyword>
<dbReference type="InterPro" id="IPR015373">
    <property type="entry name" value="Interferon/interleukin_rcp_dom"/>
</dbReference>
<dbReference type="Pfam" id="PF01108">
    <property type="entry name" value="Tissue_fac"/>
    <property type="match status" value="1"/>
</dbReference>
<dbReference type="FunFam" id="2.60.40.10:FF:000899">
    <property type="entry name" value="Tissue factor"/>
    <property type="match status" value="1"/>
</dbReference>
<accession>A0A1A8QB49</accession>
<comment type="function">
    <text evidence="1">Initiates blood coagulation by forming a complex with circulating factor VII or VIIa. The [TF:VIIa] complex activates factors IX or X by specific limited proteolysis. TF plays a role in normal hemostasis by initiating the cell-surface assembly and propagation of the coagulation protease cascade.</text>
</comment>
<evidence type="ECO:0000256" key="17">
    <source>
        <dbReference type="SAM" id="Phobius"/>
    </source>
</evidence>
<organism evidence="21">
    <name type="scientific">Nothobranchius pienaari</name>
    <dbReference type="NCBI Taxonomy" id="704102"/>
    <lineage>
        <taxon>Eukaryota</taxon>
        <taxon>Metazoa</taxon>
        <taxon>Chordata</taxon>
        <taxon>Craniata</taxon>
        <taxon>Vertebrata</taxon>
        <taxon>Euteleostomi</taxon>
        <taxon>Actinopterygii</taxon>
        <taxon>Neopterygii</taxon>
        <taxon>Teleostei</taxon>
        <taxon>Neoteleostei</taxon>
        <taxon>Acanthomorphata</taxon>
        <taxon>Ovalentaria</taxon>
        <taxon>Atherinomorphae</taxon>
        <taxon>Cyprinodontiformes</taxon>
        <taxon>Nothobranchiidae</taxon>
        <taxon>Nothobranchius</taxon>
    </lineage>
</organism>
<dbReference type="EMBL" id="HAEG01011750">
    <property type="protein sequence ID" value="SBR90557.1"/>
    <property type="molecule type" value="Transcribed_RNA"/>
</dbReference>
<evidence type="ECO:0000256" key="5">
    <source>
        <dbReference type="ARBA" id="ARBA00018722"/>
    </source>
</evidence>
<feature type="signal peptide" evidence="18">
    <location>
        <begin position="1"/>
        <end position="23"/>
    </location>
</feature>
<dbReference type="GO" id="GO:0005886">
    <property type="term" value="C:plasma membrane"/>
    <property type="evidence" value="ECO:0007669"/>
    <property type="project" value="TreeGrafter"/>
</dbReference>
<comment type="subunit">
    <text evidence="4">Interacts with HSPE; the interaction, inhibited by heparin, promotes the generation of activated factor X and activates coagulation in the presence of activated factor VII.</text>
</comment>
<keyword evidence="11 17" id="KW-0472">Membrane</keyword>
<name>A0A1A8QB49_9TELE</name>
<sequence>MEAGKTVLCMAAWMSAWSITAEGDNTVPKAENVRWVSLDFKTVLNWTVRPSDYRYTVLYALENGDWTENPDCSQMSHSECDMTMHLFPLNRSHEADIRTEALSQDYDYMDDLPHTYSSQFNPYKESNISSVEFSLKEVGMSTVSIDITDPITSIHHQGKQLTIRDILKSDLKYKILYYKSGSTREREIVSDSSTATVSGLDAGQSYCFMVTAYIPSRAKAKQHGAWSKQLCKQGDTPLLQDLSPGAWAGIIFVSLTVIIIAVISLTVFCCRRNHQRNTTLQTPQTSTPV</sequence>
<dbReference type="PANTHER" id="PTHR20859:SF22">
    <property type="entry name" value="TISSUE FACTOR"/>
    <property type="match status" value="1"/>
</dbReference>
<protein>
    <recommendedName>
        <fullName evidence="5">Tissue factor</fullName>
    </recommendedName>
    <alternativeName>
        <fullName evidence="16">Coagulation factor III</fullName>
    </alternativeName>
</protein>
<evidence type="ECO:0000256" key="8">
    <source>
        <dbReference type="ARBA" id="ARBA00022729"/>
    </source>
</evidence>
<evidence type="ECO:0000256" key="16">
    <source>
        <dbReference type="ARBA" id="ARBA00031171"/>
    </source>
</evidence>
<dbReference type="EMBL" id="HAEF01008441">
    <property type="protein sequence ID" value="SBR46608.1"/>
    <property type="molecule type" value="Transcribed_RNA"/>
</dbReference>
<dbReference type="InterPro" id="IPR036116">
    <property type="entry name" value="FN3_sf"/>
</dbReference>
<dbReference type="CDD" id="cd00063">
    <property type="entry name" value="FN3"/>
    <property type="match status" value="1"/>
</dbReference>
<evidence type="ECO:0000256" key="9">
    <source>
        <dbReference type="ARBA" id="ARBA00022989"/>
    </source>
</evidence>
<evidence type="ECO:0000256" key="1">
    <source>
        <dbReference type="ARBA" id="ARBA00002201"/>
    </source>
</evidence>
<dbReference type="PRINTS" id="PR00346">
    <property type="entry name" value="TISSUEFACTOR"/>
</dbReference>
<keyword evidence="8 18" id="KW-0732">Signal</keyword>
<feature type="chain" id="PRO_5015058532" description="Tissue factor" evidence="18">
    <location>
        <begin position="24"/>
        <end position="289"/>
    </location>
</feature>
<feature type="domain" description="Fibronectin type-III" evidence="19">
    <location>
        <begin position="8"/>
        <end position="100"/>
    </location>
</feature>
<keyword evidence="7" id="KW-0356">Hemostasis</keyword>
<dbReference type="SUPFAM" id="SSF49265">
    <property type="entry name" value="Fibronectin type III"/>
    <property type="match status" value="2"/>
</dbReference>
<evidence type="ECO:0000256" key="6">
    <source>
        <dbReference type="ARBA" id="ARBA00022692"/>
    </source>
</evidence>
<dbReference type="AlphaFoldDB" id="A0A1A8QB49"/>
<feature type="domain" description="Interferon/interleukin receptor" evidence="20">
    <location>
        <begin position="133"/>
        <end position="232"/>
    </location>
</feature>
<evidence type="ECO:0000256" key="10">
    <source>
        <dbReference type="ARBA" id="ARBA00023084"/>
    </source>
</evidence>
<dbReference type="GO" id="GO:0007596">
    <property type="term" value="P:blood coagulation"/>
    <property type="evidence" value="ECO:0007669"/>
    <property type="project" value="UniProtKB-KW"/>
</dbReference>
<evidence type="ECO:0000256" key="14">
    <source>
        <dbReference type="ARBA" id="ARBA00023180"/>
    </source>
</evidence>
<evidence type="ECO:0000256" key="12">
    <source>
        <dbReference type="ARBA" id="ARBA00023139"/>
    </source>
</evidence>
<proteinExistence type="inferred from homology"/>
<evidence type="ECO:0000259" key="20">
    <source>
        <dbReference type="Pfam" id="PF09294"/>
    </source>
</evidence>
<reference evidence="21" key="2">
    <citation type="submission" date="2016-06" db="EMBL/GenBank/DDBJ databases">
        <title>The genome of a short-lived fish provides insights into sex chromosome evolution and the genetic control of aging.</title>
        <authorList>
            <person name="Reichwald K."/>
            <person name="Felder M."/>
            <person name="Petzold A."/>
            <person name="Koch P."/>
            <person name="Groth M."/>
            <person name="Platzer M."/>
        </authorList>
    </citation>
    <scope>NUCLEOTIDE SEQUENCE</scope>
    <source>
        <tissue evidence="21">Brain</tissue>
    </source>
</reference>
<evidence type="ECO:0000256" key="13">
    <source>
        <dbReference type="ARBA" id="ARBA00023157"/>
    </source>
</evidence>
<evidence type="ECO:0000259" key="19">
    <source>
        <dbReference type="Pfam" id="PF01108"/>
    </source>
</evidence>
<evidence type="ECO:0000256" key="15">
    <source>
        <dbReference type="ARBA" id="ARBA00023288"/>
    </source>
</evidence>
<reference evidence="21" key="1">
    <citation type="submission" date="2016-05" db="EMBL/GenBank/DDBJ databases">
        <authorList>
            <person name="Lavstsen T."/>
            <person name="Jespersen J.S."/>
        </authorList>
    </citation>
    <scope>NUCLEOTIDE SEQUENCE</scope>
    <source>
        <tissue evidence="21">Brain</tissue>
    </source>
</reference>
<evidence type="ECO:0000256" key="11">
    <source>
        <dbReference type="ARBA" id="ARBA00023136"/>
    </source>
</evidence>
<dbReference type="InterPro" id="IPR001187">
    <property type="entry name" value="Tissue_factor"/>
</dbReference>
<evidence type="ECO:0000256" key="7">
    <source>
        <dbReference type="ARBA" id="ARBA00022696"/>
    </source>
</evidence>
<evidence type="ECO:0000256" key="2">
    <source>
        <dbReference type="ARBA" id="ARBA00004479"/>
    </source>
</evidence>
<evidence type="ECO:0000256" key="3">
    <source>
        <dbReference type="ARBA" id="ARBA00009197"/>
    </source>
</evidence>
<dbReference type="Gene3D" id="2.60.40.10">
    <property type="entry name" value="Immunoglobulins"/>
    <property type="match status" value="2"/>
</dbReference>
<keyword evidence="10" id="KW-0094">Blood coagulation</keyword>
<keyword evidence="6 17" id="KW-0812">Transmembrane</keyword>
<dbReference type="Pfam" id="PF09294">
    <property type="entry name" value="Interfer-bind"/>
    <property type="match status" value="1"/>
</dbReference>
<evidence type="ECO:0000256" key="18">
    <source>
        <dbReference type="SAM" id="SignalP"/>
    </source>
</evidence>
<keyword evidence="14" id="KW-0325">Glycoprotein</keyword>
<dbReference type="InterPro" id="IPR003961">
    <property type="entry name" value="FN3_dom"/>
</dbReference>
<keyword evidence="12" id="KW-0564">Palmitate</keyword>
<dbReference type="GO" id="GO:0004896">
    <property type="term" value="F:cytokine receptor activity"/>
    <property type="evidence" value="ECO:0007669"/>
    <property type="project" value="TreeGrafter"/>
</dbReference>
<evidence type="ECO:0000313" key="21">
    <source>
        <dbReference type="EMBL" id="SBR90557.1"/>
    </source>
</evidence>
<evidence type="ECO:0000256" key="4">
    <source>
        <dbReference type="ARBA" id="ARBA00011184"/>
    </source>
</evidence>
<gene>
    <name evidence="21" type="primary">F3B</name>
</gene>
<dbReference type="InterPro" id="IPR013783">
    <property type="entry name" value="Ig-like_fold"/>
</dbReference>
<comment type="subcellular location">
    <subcellularLocation>
        <location evidence="2">Membrane</location>
        <topology evidence="2">Single-pass type I membrane protein</topology>
    </subcellularLocation>
</comment>
<keyword evidence="13" id="KW-1015">Disulfide bond</keyword>